<dbReference type="AlphaFoldDB" id="A0A1J4KBC5"/>
<dbReference type="EMBL" id="MLAK01000709">
    <property type="protein sequence ID" value="OHT06988.1"/>
    <property type="molecule type" value="Genomic_DNA"/>
</dbReference>
<feature type="compositionally biased region" description="Polar residues" evidence="6">
    <location>
        <begin position="40"/>
        <end position="69"/>
    </location>
</feature>
<name>A0A1J4KBC5_9EUKA</name>
<keyword evidence="3" id="KW-0963">Cytoplasm</keyword>
<evidence type="ECO:0000256" key="6">
    <source>
        <dbReference type="SAM" id="MobiDB-lite"/>
    </source>
</evidence>
<feature type="region of interest" description="Disordered" evidence="6">
    <location>
        <begin position="37"/>
        <end position="99"/>
    </location>
</feature>
<dbReference type="Proteomes" id="UP000179807">
    <property type="component" value="Unassembled WGS sequence"/>
</dbReference>
<sequence>MSELDESDIQLLNDLLNSDSSDPIFTDKKNNNFAGKEAINKSSNFGNQASFQKNVVPNPPSQEQSSFKDTINDFDFDSSFDSPSPRSPKGKFGDSSFDDHNHIFDSPNHDFDSFSSPKHSKQPISQKSSNEIRKCSSICLGGTDLPVGMTVDSSDPHFCSSLICISCDLKVSRYPDKRWKAGTDYLFLRNNYPDKVHQNLITATGYCAFCCQCTFCEENTLRKLSSFSSNWVCRGHKIDEII</sequence>
<comment type="caution">
    <text evidence="7">The sequence shown here is derived from an EMBL/GenBank/DDBJ whole genome shotgun (WGS) entry which is preliminary data.</text>
</comment>
<dbReference type="GeneID" id="94838699"/>
<evidence type="ECO:0000256" key="2">
    <source>
        <dbReference type="ARBA" id="ARBA00004496"/>
    </source>
</evidence>
<dbReference type="PANTHER" id="PTHR33958:SF1">
    <property type="entry name" value="CILIA- AND FLAGELLA-ASSOCIATED PROTEIN 418"/>
    <property type="match status" value="1"/>
</dbReference>
<dbReference type="InterPro" id="IPR029239">
    <property type="entry name" value="CFAP418"/>
</dbReference>
<accession>A0A1J4KBC5</accession>
<dbReference type="GO" id="GO:0005829">
    <property type="term" value="C:cytosol"/>
    <property type="evidence" value="ECO:0007669"/>
    <property type="project" value="TreeGrafter"/>
</dbReference>
<dbReference type="Pfam" id="PF14996">
    <property type="entry name" value="RMP"/>
    <property type="match status" value="1"/>
</dbReference>
<dbReference type="VEuPathDB" id="TrichDB:TRFO_24873"/>
<evidence type="ECO:0000256" key="1">
    <source>
        <dbReference type="ARBA" id="ARBA00004437"/>
    </source>
</evidence>
<reference evidence="7" key="1">
    <citation type="submission" date="2016-10" db="EMBL/GenBank/DDBJ databases">
        <authorList>
            <person name="Benchimol M."/>
            <person name="Almeida L.G."/>
            <person name="Vasconcelos A.T."/>
            <person name="Perreira-Neves A."/>
            <person name="Rosa I.A."/>
            <person name="Tasca T."/>
            <person name="Bogo M.R."/>
            <person name="de Souza W."/>
        </authorList>
    </citation>
    <scope>NUCLEOTIDE SEQUENCE [LARGE SCALE GENOMIC DNA]</scope>
    <source>
        <strain evidence="7">K</strain>
    </source>
</reference>
<dbReference type="OrthoDB" id="259905at2759"/>
<evidence type="ECO:0000256" key="3">
    <source>
        <dbReference type="ARBA" id="ARBA00022490"/>
    </source>
</evidence>
<dbReference type="PANTHER" id="PTHR33958">
    <property type="entry name" value="PROTEIN C8ORF37"/>
    <property type="match status" value="1"/>
</dbReference>
<evidence type="ECO:0000313" key="8">
    <source>
        <dbReference type="Proteomes" id="UP000179807"/>
    </source>
</evidence>
<gene>
    <name evidence="7" type="ORF">TRFO_24873</name>
</gene>
<evidence type="ECO:0000313" key="7">
    <source>
        <dbReference type="EMBL" id="OHT06988.1"/>
    </source>
</evidence>
<comment type="subcellular location">
    <subcellularLocation>
        <location evidence="2">Cytoplasm</location>
    </subcellularLocation>
    <subcellularLocation>
        <location evidence="1">Photoreceptor inner segment</location>
    </subcellularLocation>
</comment>
<dbReference type="RefSeq" id="XP_068360124.1">
    <property type="nucleotide sequence ID" value="XM_068503995.1"/>
</dbReference>
<protein>
    <recommendedName>
        <fullName evidence="5">Cilia- and flagella-associated protein 418</fullName>
    </recommendedName>
</protein>
<organism evidence="7 8">
    <name type="scientific">Tritrichomonas foetus</name>
    <dbReference type="NCBI Taxonomy" id="1144522"/>
    <lineage>
        <taxon>Eukaryota</taxon>
        <taxon>Metamonada</taxon>
        <taxon>Parabasalia</taxon>
        <taxon>Tritrichomonadida</taxon>
        <taxon>Tritrichomonadidae</taxon>
        <taxon>Tritrichomonas</taxon>
    </lineage>
</organism>
<keyword evidence="8" id="KW-1185">Reference proteome</keyword>
<evidence type="ECO:0000256" key="5">
    <source>
        <dbReference type="ARBA" id="ARBA00026215"/>
    </source>
</evidence>
<proteinExistence type="predicted"/>
<evidence type="ECO:0000256" key="4">
    <source>
        <dbReference type="ARBA" id="ARBA00024819"/>
    </source>
</evidence>
<comment type="function">
    <text evidence="4">May be involved in photoreceptor outer segment disk morphogenesis.</text>
</comment>